<dbReference type="GO" id="GO:0016740">
    <property type="term" value="F:transferase activity"/>
    <property type="evidence" value="ECO:0007669"/>
    <property type="project" value="UniProtKB-KW"/>
</dbReference>
<dbReference type="EMBL" id="WUBZ01000029">
    <property type="protein sequence ID" value="MWV54980.1"/>
    <property type="molecule type" value="Genomic_DNA"/>
</dbReference>
<dbReference type="Proteomes" id="UP000489351">
    <property type="component" value="Unassembled WGS sequence"/>
</dbReference>
<protein>
    <submittedName>
        <fullName evidence="1">Nucleotidyl transferase AbiEii/AbiGii toxin family protein</fullName>
    </submittedName>
</protein>
<dbReference type="InterPro" id="IPR014942">
    <property type="entry name" value="AbiEii"/>
</dbReference>
<gene>
    <name evidence="1" type="ORF">GJ685_07920</name>
</gene>
<evidence type="ECO:0000313" key="1">
    <source>
        <dbReference type="EMBL" id="MWV54980.1"/>
    </source>
</evidence>
<reference evidence="1 2" key="1">
    <citation type="submission" date="2019-11" db="EMBL/GenBank/DDBJ databases">
        <title>Green- and brown-colored morphotypes of Chlorobia in the stratified aquatic ecosystems of Kandalaksha Gulf (White Sea): A model for study of the accessory genome evolution.</title>
        <authorList>
            <person name="Grouzdev D.S."/>
        </authorList>
    </citation>
    <scope>NUCLEOTIDE SEQUENCE [LARGE SCALE GENOMIC DNA]</scope>
    <source>
        <strain evidence="1 2">ZM</strain>
    </source>
</reference>
<dbReference type="Gene3D" id="3.10.450.620">
    <property type="entry name" value="JHP933, nucleotidyltransferase-like core domain"/>
    <property type="match status" value="1"/>
</dbReference>
<dbReference type="Pfam" id="PF08843">
    <property type="entry name" value="AbiEii"/>
    <property type="match status" value="1"/>
</dbReference>
<keyword evidence="1" id="KW-0808">Transferase</keyword>
<organism evidence="1 2">
    <name type="scientific">Chlorobium phaeovibrioides</name>
    <dbReference type="NCBI Taxonomy" id="1094"/>
    <lineage>
        <taxon>Bacteria</taxon>
        <taxon>Pseudomonadati</taxon>
        <taxon>Chlorobiota</taxon>
        <taxon>Chlorobiia</taxon>
        <taxon>Chlorobiales</taxon>
        <taxon>Chlorobiaceae</taxon>
        <taxon>Chlorobium/Pelodictyon group</taxon>
        <taxon>Chlorobium</taxon>
    </lineage>
</organism>
<evidence type="ECO:0000313" key="2">
    <source>
        <dbReference type="Proteomes" id="UP000489351"/>
    </source>
</evidence>
<proteinExistence type="predicted"/>
<name>A0ABW9UPJ4_CHLPH</name>
<accession>A0ABW9UPJ4</accession>
<dbReference type="RefSeq" id="WP_160460241.1">
    <property type="nucleotide sequence ID" value="NZ_WUBZ01000029.1"/>
</dbReference>
<comment type="caution">
    <text evidence="1">The sequence shown here is derived from an EMBL/GenBank/DDBJ whole genome shotgun (WGS) entry which is preliminary data.</text>
</comment>
<keyword evidence="2" id="KW-1185">Reference proteome</keyword>
<sequence>MINPLYKKQVDLLLRVLPHVAQAPVFALKGGTAINLFEQNMPRLSVDIDLVYLPLDDRAVALESIASALQEICKSIEKIGIKATPQRQRNQQESKVICTDEETQIKIEVNTIIRGHLFPVRVMDVQEIVVDTFEKFASMRVLSREELYGGKICAALDRQHPRDLFDVNQLFELEGISDEIRTGFLCMLLCHPRPMNELLQPHFIDQEELFAQQFFGMTEQAFGYSDYDSTRHRLIRVLHEQLAEHEKNFLLSFKFGEPQWSLFPVEKLEQMPATRWKLQNIRKLKHENPGKHSEQLKKLEKSFL</sequence>